<accession>B0PA53</accession>
<reference evidence="4" key="1">
    <citation type="submission" date="2007-11" db="EMBL/GenBank/DDBJ databases">
        <authorList>
            <person name="Fulton L."/>
            <person name="Clifton S."/>
            <person name="Fulton B."/>
            <person name="Xu J."/>
            <person name="Minx P."/>
            <person name="Pepin K.H."/>
            <person name="Johnson M."/>
            <person name="Thiruvilangam P."/>
            <person name="Bhonagiri V."/>
            <person name="Nash W.E."/>
            <person name="Mardis E.R."/>
            <person name="Wilson R.K."/>
        </authorList>
    </citation>
    <scope>NUCLEOTIDE SEQUENCE [LARGE SCALE GENOMIC DNA]</scope>
    <source>
        <strain evidence="4">DSM 17241</strain>
    </source>
</reference>
<dbReference type="Pfam" id="PF03972">
    <property type="entry name" value="MmgE_PrpD_N"/>
    <property type="match status" value="1"/>
</dbReference>
<comment type="similarity">
    <text evidence="1">Belongs to the PrpD family.</text>
</comment>
<keyword evidence="5" id="KW-1185">Reference proteome</keyword>
<dbReference type="AlphaFoldDB" id="B0PA53"/>
<name>B0PA53_9FIRM</name>
<evidence type="ECO:0000313" key="4">
    <source>
        <dbReference type="EMBL" id="EDS11732.1"/>
    </source>
</evidence>
<dbReference type="Proteomes" id="UP000003803">
    <property type="component" value="Unassembled WGS sequence"/>
</dbReference>
<dbReference type="EMBL" id="ABGD02000012">
    <property type="protein sequence ID" value="EDS11732.1"/>
    <property type="molecule type" value="Genomic_DNA"/>
</dbReference>
<dbReference type="GO" id="GO:0016829">
    <property type="term" value="F:lyase activity"/>
    <property type="evidence" value="ECO:0007669"/>
    <property type="project" value="InterPro"/>
</dbReference>
<evidence type="ECO:0000256" key="2">
    <source>
        <dbReference type="SAM" id="MobiDB-lite"/>
    </source>
</evidence>
<feature type="domain" description="MmgE/PrpD N-terminal" evidence="3">
    <location>
        <begin position="30"/>
        <end position="158"/>
    </location>
</feature>
<dbReference type="eggNOG" id="COG2079">
    <property type="taxonomic scope" value="Bacteria"/>
</dbReference>
<dbReference type="SUPFAM" id="SSF103378">
    <property type="entry name" value="2-methylcitrate dehydratase PrpD"/>
    <property type="match status" value="1"/>
</dbReference>
<dbReference type="PANTHER" id="PTHR16943:SF8">
    <property type="entry name" value="2-METHYLCITRATE DEHYDRATASE"/>
    <property type="match status" value="1"/>
</dbReference>
<gene>
    <name evidence="4" type="ORF">ANACOL_01623</name>
</gene>
<dbReference type="Gene3D" id="1.10.4100.10">
    <property type="entry name" value="2-methylcitrate dehydratase PrpD"/>
    <property type="match status" value="1"/>
</dbReference>
<feature type="region of interest" description="Disordered" evidence="2">
    <location>
        <begin position="1"/>
        <end position="22"/>
    </location>
</feature>
<evidence type="ECO:0000256" key="1">
    <source>
        <dbReference type="ARBA" id="ARBA00006174"/>
    </source>
</evidence>
<protein>
    <recommendedName>
        <fullName evidence="3">MmgE/PrpD N-terminal domain-containing protein</fullName>
    </recommendedName>
</protein>
<evidence type="ECO:0000259" key="3">
    <source>
        <dbReference type="Pfam" id="PF03972"/>
    </source>
</evidence>
<dbReference type="HOGENOM" id="CLU_1599304_0_0_9"/>
<organism evidence="4 5">
    <name type="scientific">Anaerotruncus colihominis DSM 17241</name>
    <dbReference type="NCBI Taxonomy" id="445972"/>
    <lineage>
        <taxon>Bacteria</taxon>
        <taxon>Bacillati</taxon>
        <taxon>Bacillota</taxon>
        <taxon>Clostridia</taxon>
        <taxon>Eubacteriales</taxon>
        <taxon>Oscillospiraceae</taxon>
        <taxon>Anaerotruncus</taxon>
    </lineage>
</organism>
<evidence type="ECO:0000313" key="5">
    <source>
        <dbReference type="Proteomes" id="UP000003803"/>
    </source>
</evidence>
<dbReference type="STRING" id="169435.ERS852551_03351"/>
<dbReference type="PANTHER" id="PTHR16943">
    <property type="entry name" value="2-METHYLCITRATE DEHYDRATASE-RELATED"/>
    <property type="match status" value="1"/>
</dbReference>
<sequence>MKDGGRRGGTRQDHAHIDDINKRGTGKLRIQSAAVERAKMNIMQTIGVSLCGAELKQIKDAIDLAKEISPGSEGTATLWADGKKVSWEAAAFAAGTMGDMLDWEDCSGTGHSSAGVIPTAVIAAEVLKKSGKDLLTAVVAEYEVYQRVALAGDTNIVGFNIFACLF</sequence>
<proteinExistence type="inferred from homology"/>
<dbReference type="InterPro" id="IPR045336">
    <property type="entry name" value="MmgE_PrpD_N"/>
</dbReference>
<comment type="caution">
    <text evidence="4">The sequence shown here is derived from an EMBL/GenBank/DDBJ whole genome shotgun (WGS) entry which is preliminary data.</text>
</comment>
<dbReference type="InterPro" id="IPR005656">
    <property type="entry name" value="MmgE_PrpD"/>
</dbReference>
<dbReference type="InterPro" id="IPR042183">
    <property type="entry name" value="MmgE/PrpD_sf_1"/>
</dbReference>
<reference evidence="4" key="2">
    <citation type="submission" date="2013-09" db="EMBL/GenBank/DDBJ databases">
        <title>Draft genome sequence of Anaerotruncus colihominis(DSM 17241).</title>
        <authorList>
            <person name="Sudarsanam P."/>
            <person name="Ley R."/>
            <person name="Guruge J."/>
            <person name="Turnbaugh P.J."/>
            <person name="Mahowald M."/>
            <person name="Liep D."/>
            <person name="Gordon J."/>
        </authorList>
    </citation>
    <scope>NUCLEOTIDE SEQUENCE</scope>
    <source>
        <strain evidence="4">DSM 17241</strain>
    </source>
</reference>
<dbReference type="InterPro" id="IPR036148">
    <property type="entry name" value="MmgE/PrpD_sf"/>
</dbReference>